<accession>A0A1W1CY29</accession>
<organism evidence="1">
    <name type="scientific">hydrothermal vent metagenome</name>
    <dbReference type="NCBI Taxonomy" id="652676"/>
    <lineage>
        <taxon>unclassified sequences</taxon>
        <taxon>metagenomes</taxon>
        <taxon>ecological metagenomes</taxon>
    </lineage>
</organism>
<gene>
    <name evidence="1" type="ORF">MNB_SV-13-403</name>
</gene>
<reference evidence="1" key="1">
    <citation type="submission" date="2016-10" db="EMBL/GenBank/DDBJ databases">
        <authorList>
            <person name="de Groot N.N."/>
        </authorList>
    </citation>
    <scope>NUCLEOTIDE SEQUENCE</scope>
</reference>
<name>A0A1W1CY29_9ZZZZ</name>
<proteinExistence type="predicted"/>
<protein>
    <submittedName>
        <fullName evidence="1">Uncharacterized protein</fullName>
    </submittedName>
</protein>
<dbReference type="AlphaFoldDB" id="A0A1W1CY29"/>
<evidence type="ECO:0000313" key="1">
    <source>
        <dbReference type="EMBL" id="SFV70768.1"/>
    </source>
</evidence>
<dbReference type="EMBL" id="FPHM01000170">
    <property type="protein sequence ID" value="SFV70768.1"/>
    <property type="molecule type" value="Genomic_DNA"/>
</dbReference>
<sequence length="233" mass="26071">MHTQIKFKIKKVSMGLILIGMSYLALADISALDAMDLELRAEDIRKELNISTPSKHDKELAKIRSELNLDFDTSSKDALLGNNKADSVQPLGGVKEGKSITDNISSAFSSMKAHLTLDKETQKKYSFSNSIESFYDVIDLEKGKDFDVLSIFSFNEVAKKTEMNIPIFSDVQSATTNMYKGMKHSGQSAELLSGMMYNSSKVYNTMFGLFDDSPFNIFDGEDKKKSLIFDIFD</sequence>